<feature type="domain" description="ABC transporter" evidence="5">
    <location>
        <begin position="19"/>
        <end position="249"/>
    </location>
</feature>
<dbReference type="GO" id="GO:0016887">
    <property type="term" value="F:ATP hydrolysis activity"/>
    <property type="evidence" value="ECO:0007669"/>
    <property type="project" value="InterPro"/>
</dbReference>
<name>A0A101HTP0_9FIRM</name>
<evidence type="ECO:0000256" key="4">
    <source>
        <dbReference type="ARBA" id="ARBA00022840"/>
    </source>
</evidence>
<dbReference type="SUPFAM" id="SSF52540">
    <property type="entry name" value="P-loop containing nucleoside triphosphate hydrolases"/>
    <property type="match status" value="1"/>
</dbReference>
<keyword evidence="4" id="KW-0067">ATP-binding</keyword>
<reference evidence="7" key="1">
    <citation type="journal article" date="2015" name="MBio">
        <title>Genome-Resolved Metagenomic Analysis Reveals Roles for Candidate Phyla and Other Microbial Community Members in Biogeochemical Transformations in Oil Reservoirs.</title>
        <authorList>
            <person name="Hu P."/>
            <person name="Tom L."/>
            <person name="Singh A."/>
            <person name="Thomas B.C."/>
            <person name="Baker B.J."/>
            <person name="Piceno Y.M."/>
            <person name="Andersen G.L."/>
            <person name="Banfield J.F."/>
        </authorList>
    </citation>
    <scope>NUCLEOTIDE SEQUENCE [LARGE SCALE GENOMIC DNA]</scope>
</reference>
<dbReference type="CDD" id="cd03230">
    <property type="entry name" value="ABC_DR_subfamily_A"/>
    <property type="match status" value="1"/>
</dbReference>
<comment type="caution">
    <text evidence="6">The sequence shown here is derived from an EMBL/GenBank/DDBJ whole genome shotgun (WGS) entry which is preliminary data.</text>
</comment>
<dbReference type="InterPro" id="IPR027417">
    <property type="entry name" value="P-loop_NTPase"/>
</dbReference>
<dbReference type="Gene3D" id="3.40.50.300">
    <property type="entry name" value="P-loop containing nucleotide triphosphate hydrolases"/>
    <property type="match status" value="1"/>
</dbReference>
<accession>A0A101HTP0</accession>
<dbReference type="AlphaFoldDB" id="A0A101HTP0"/>
<dbReference type="Proteomes" id="UP000054705">
    <property type="component" value="Unassembled WGS sequence"/>
</dbReference>
<comment type="similarity">
    <text evidence="1">Belongs to the ABC transporter superfamily.</text>
</comment>
<dbReference type="PROSITE" id="PS50893">
    <property type="entry name" value="ABC_TRANSPORTER_2"/>
    <property type="match status" value="1"/>
</dbReference>
<dbReference type="PATRIC" id="fig|110500.4.peg.573"/>
<keyword evidence="2" id="KW-0813">Transport</keyword>
<dbReference type="PANTHER" id="PTHR43335">
    <property type="entry name" value="ABC TRANSPORTER, ATP-BINDING PROTEIN"/>
    <property type="match status" value="1"/>
</dbReference>
<keyword evidence="3" id="KW-0547">Nucleotide-binding</keyword>
<organism evidence="6 7">
    <name type="scientific">Pelotomaculum thermopropionicum</name>
    <dbReference type="NCBI Taxonomy" id="110500"/>
    <lineage>
        <taxon>Bacteria</taxon>
        <taxon>Bacillati</taxon>
        <taxon>Bacillota</taxon>
        <taxon>Clostridia</taxon>
        <taxon>Eubacteriales</taxon>
        <taxon>Desulfotomaculaceae</taxon>
        <taxon>Pelotomaculum</taxon>
    </lineage>
</organism>
<evidence type="ECO:0000259" key="5">
    <source>
        <dbReference type="PROSITE" id="PS50893"/>
    </source>
</evidence>
<evidence type="ECO:0000313" key="7">
    <source>
        <dbReference type="Proteomes" id="UP000054705"/>
    </source>
</evidence>
<dbReference type="EMBL" id="LGGS01000058">
    <property type="protein sequence ID" value="KUK82921.1"/>
    <property type="molecule type" value="Genomic_DNA"/>
</dbReference>
<dbReference type="InterPro" id="IPR003593">
    <property type="entry name" value="AAA+_ATPase"/>
</dbReference>
<dbReference type="SMART" id="SM00382">
    <property type="entry name" value="AAA"/>
    <property type="match status" value="1"/>
</dbReference>
<evidence type="ECO:0000256" key="2">
    <source>
        <dbReference type="ARBA" id="ARBA00022448"/>
    </source>
</evidence>
<evidence type="ECO:0000313" key="6">
    <source>
        <dbReference type="EMBL" id="KUK82921.1"/>
    </source>
</evidence>
<dbReference type="Pfam" id="PF00005">
    <property type="entry name" value="ABC_tran"/>
    <property type="match status" value="1"/>
</dbReference>
<evidence type="ECO:0000256" key="3">
    <source>
        <dbReference type="ARBA" id="ARBA00022741"/>
    </source>
</evidence>
<dbReference type="PANTHER" id="PTHR43335:SF3">
    <property type="entry name" value="ABC TRANSPORTER"/>
    <property type="match status" value="1"/>
</dbReference>
<evidence type="ECO:0000256" key="1">
    <source>
        <dbReference type="ARBA" id="ARBA00005417"/>
    </source>
</evidence>
<protein>
    <submittedName>
        <fullName evidence="6">ABC-type multidrug transport system, ATPase component</fullName>
    </submittedName>
</protein>
<dbReference type="GO" id="GO:0005524">
    <property type="term" value="F:ATP binding"/>
    <property type="evidence" value="ECO:0007669"/>
    <property type="project" value="UniProtKB-KW"/>
</dbReference>
<sequence>MIFNRYGPVWQWKGWCPMIEFNKVSKHFGAVKALDQFSLEVREGMVYGLIGPNGAGKTTAMSILATLLLPDAGTARVDGRDVTSAAMDVRGMIGYMPDFFGVYDGLRAGEYLEFFAAAYHIPVEQRSQLIKTLLELVNLPDKADAYVDSLSRGMKQRLALARCLVHDPKVLILDEPASGLDPRARVEMKEIIKQLKHLRKTILISSHILPELAEICDQVAIMDTGKLVACGTMAEMTAATRGTKQIKAVVLDRTEELATFLSSRPGVTGSFSDGPAVTFLLNGNQPEQAALLQEIINAGWSVAEFSEVKRNLEEAFMAVTGEGVDEVGGN</sequence>
<dbReference type="InterPro" id="IPR003439">
    <property type="entry name" value="ABC_transporter-like_ATP-bd"/>
</dbReference>
<gene>
    <name evidence="6" type="ORF">XD97_0313</name>
</gene>
<proteinExistence type="inferred from homology"/>